<organism evidence="1 2">
    <name type="scientific">Candidatus Komeilibacteria bacterium CG10_big_fil_rev_8_21_14_0_10_41_13</name>
    <dbReference type="NCBI Taxonomy" id="1974476"/>
    <lineage>
        <taxon>Bacteria</taxon>
        <taxon>Candidatus Komeiliibacteriota</taxon>
    </lineage>
</organism>
<dbReference type="Gene3D" id="3.30.160.250">
    <property type="match status" value="1"/>
</dbReference>
<gene>
    <name evidence="1" type="ORF">COU22_03110</name>
</gene>
<dbReference type="AlphaFoldDB" id="A0A2M6WBV8"/>
<accession>A0A2M6WBV8</accession>
<dbReference type="InterPro" id="IPR035069">
    <property type="entry name" value="TTHA1013/TTHA0281-like"/>
</dbReference>
<dbReference type="Proteomes" id="UP000230543">
    <property type="component" value="Unassembled WGS sequence"/>
</dbReference>
<reference evidence="2" key="1">
    <citation type="submission" date="2017-09" db="EMBL/GenBank/DDBJ databases">
        <title>Depth-based differentiation of microbial function through sediment-hosted aquifers and enrichment of novel symbionts in the deep terrestrial subsurface.</title>
        <authorList>
            <person name="Probst A.J."/>
            <person name="Ladd B."/>
            <person name="Jarett J.K."/>
            <person name="Geller-Mcgrath D.E."/>
            <person name="Sieber C.M.K."/>
            <person name="Emerson J.B."/>
            <person name="Anantharaman K."/>
            <person name="Thomas B.C."/>
            <person name="Malmstrom R."/>
            <person name="Stieglmeier M."/>
            <person name="Klingl A."/>
            <person name="Woyke T."/>
            <person name="Ryan C.M."/>
            <person name="Banfield J.F."/>
        </authorList>
    </citation>
    <scope>NUCLEOTIDE SEQUENCE [LARGE SCALE GENOMIC DNA]</scope>
</reference>
<name>A0A2M6WBV8_9BACT</name>
<comment type="caution">
    <text evidence="1">The sequence shown here is derived from an EMBL/GenBank/DDBJ whole genome shotgun (WGS) entry which is preliminary data.</text>
</comment>
<proteinExistence type="predicted"/>
<evidence type="ECO:0000313" key="1">
    <source>
        <dbReference type="EMBL" id="PIT90272.1"/>
    </source>
</evidence>
<dbReference type="SUPFAM" id="SSF143100">
    <property type="entry name" value="TTHA1013/TTHA0281-like"/>
    <property type="match status" value="1"/>
</dbReference>
<sequence length="101" mass="11617">MKNLLKYIFPKENPAKIKEEYNIPDILNYKFSMSDKGIVATCNELPGFITNADNPKELLEMINDAVLEYFNVPKHKADYVFNQLNIDGIGTVTLEQKEQYA</sequence>
<evidence type="ECO:0000313" key="2">
    <source>
        <dbReference type="Proteomes" id="UP000230543"/>
    </source>
</evidence>
<protein>
    <submittedName>
        <fullName evidence="1">Uncharacterized protein</fullName>
    </submittedName>
</protein>
<dbReference type="EMBL" id="PFBO01000114">
    <property type="protein sequence ID" value="PIT90272.1"/>
    <property type="molecule type" value="Genomic_DNA"/>
</dbReference>